<evidence type="ECO:0000256" key="1">
    <source>
        <dbReference type="SAM" id="Phobius"/>
    </source>
</evidence>
<keyword evidence="4" id="KW-1185">Reference proteome</keyword>
<organism evidence="3 4">
    <name type="scientific">Psychrobacter saeujeotis</name>
    <dbReference type="NCBI Taxonomy" id="3143436"/>
    <lineage>
        <taxon>Bacteria</taxon>
        <taxon>Pseudomonadati</taxon>
        <taxon>Pseudomonadota</taxon>
        <taxon>Gammaproteobacteria</taxon>
        <taxon>Moraxellales</taxon>
        <taxon>Moraxellaceae</taxon>
        <taxon>Psychrobacter</taxon>
    </lineage>
</organism>
<dbReference type="InterPro" id="IPR011723">
    <property type="entry name" value="Znf/thioredoxin_put"/>
</dbReference>
<dbReference type="Pfam" id="PF11906">
    <property type="entry name" value="DUF3426"/>
    <property type="match status" value="1"/>
</dbReference>
<dbReference type="NCBIfam" id="TIGR02098">
    <property type="entry name" value="MJ0042_CXXC"/>
    <property type="match status" value="1"/>
</dbReference>
<proteinExistence type="predicted"/>
<gene>
    <name evidence="3" type="ORF">AAIR29_03515</name>
</gene>
<evidence type="ECO:0000259" key="2">
    <source>
        <dbReference type="Pfam" id="PF13717"/>
    </source>
</evidence>
<keyword evidence="1" id="KW-1133">Transmembrane helix</keyword>
<reference evidence="3 4" key="1">
    <citation type="submission" date="2024-05" db="EMBL/GenBank/DDBJ databases">
        <authorList>
            <person name="Kim H.-Y."/>
            <person name="Kim E."/>
            <person name="Cai Y."/>
            <person name="Yang S.-M."/>
            <person name="Lee W."/>
        </authorList>
    </citation>
    <scope>NUCLEOTIDE SEQUENCE [LARGE SCALE GENOMIC DNA]</scope>
    <source>
        <strain evidence="3 4">FBL11</strain>
    </source>
</reference>
<sequence>MTTLIKTQCPSCQAYFSLPQTLLNELDAKVRCKRCQQIFLVNENLVVSGDEPSGINNTFTFNQKNKHDNVQRKDDDFLSSDTLIYDDMPIDDLESPNSAHNSLDEMSAWSFDLDATQISSTHQNSANAADKSIDTADSDAFIDHDIYNEPENMFEETNNAINTMSRYDNVSVPIDTSNRNTNNDNAWLEKLLEEQNHKTDIIEPGTDLSQLLVSMGVPLRDQFQATPKRASKAQSRIYPVQSRVQTSIASLLWLAGCLVLIMLLFAQYVIFNLDNLVKNPMYAERLQAVCAIAACSLPTADMTAFDIVDVIYRPSKVNAADEFTDIAATLANQSTKSQLLPNLKVSIYSNDDIIGEFIAMPKDYLVSKQNLLSAEQNKPFMFTVPVVNDEINKVIIDPIY</sequence>
<feature type="transmembrane region" description="Helical" evidence="1">
    <location>
        <begin position="251"/>
        <end position="271"/>
    </location>
</feature>
<comment type="caution">
    <text evidence="3">The sequence shown here is derived from an EMBL/GenBank/DDBJ whole genome shotgun (WGS) entry which is preliminary data.</text>
</comment>
<feature type="domain" description="Zinc finger/thioredoxin putative" evidence="2">
    <location>
        <begin position="6"/>
        <end position="39"/>
    </location>
</feature>
<dbReference type="Proteomes" id="UP001461960">
    <property type="component" value="Unassembled WGS sequence"/>
</dbReference>
<accession>A0ABU9X5M2</accession>
<keyword evidence="1" id="KW-0472">Membrane</keyword>
<evidence type="ECO:0000313" key="3">
    <source>
        <dbReference type="EMBL" id="MEN2750694.1"/>
    </source>
</evidence>
<dbReference type="Pfam" id="PF13717">
    <property type="entry name" value="Zn_ribbon_4"/>
    <property type="match status" value="1"/>
</dbReference>
<dbReference type="EMBL" id="JBDGHN010000002">
    <property type="protein sequence ID" value="MEN2750694.1"/>
    <property type="molecule type" value="Genomic_DNA"/>
</dbReference>
<evidence type="ECO:0000313" key="4">
    <source>
        <dbReference type="Proteomes" id="UP001461960"/>
    </source>
</evidence>
<keyword evidence="1" id="KW-0812">Transmembrane</keyword>
<dbReference type="InterPro" id="IPR021834">
    <property type="entry name" value="DUF3426"/>
</dbReference>
<dbReference type="RefSeq" id="WP_345832155.1">
    <property type="nucleotide sequence ID" value="NZ_JBDGHN010000002.1"/>
</dbReference>
<protein>
    <submittedName>
        <fullName evidence="3">DUF3426 domain-containing protein</fullName>
    </submittedName>
</protein>
<name>A0ABU9X5M2_9GAMM</name>